<name>A0A0J8UA41_9MYCO</name>
<feature type="transmembrane region" description="Helical" evidence="1">
    <location>
        <begin position="140"/>
        <end position="159"/>
    </location>
</feature>
<keyword evidence="1" id="KW-0812">Transmembrane</keyword>
<feature type="transmembrane region" description="Helical" evidence="1">
    <location>
        <begin position="223"/>
        <end position="246"/>
    </location>
</feature>
<sequence>MITGLPDSVAWPLLLFMAVVTITRFAFYSTNSTQYDKYLNYTLGFALASNLLRDRTIETCLNQVVGWDLTTMQQISLALMIFVGAEFRGFTTVWRGDLPNEEAIRRHRTHRVTAVVCCVVFLVAATPARNAGEHLEVHGGWPAVIAWSFYEIPIVALTAPLMWMCIKETVRRDAAFKERLVPLGGIVIGLLIAVSNPGAAVLALLEELGWLHSVDYRLAVHSVIFFTISVFANMLAAVPCLLAVHVRTGLDSMSRTWRRLQPMLADMTRIVPAIVFQLDTPSRYRRKTPLDVHQSVVQLRDAMLQLRPWTQPLDNEEAERFLRQHAVPPRQHPEALRALRLARAAEAKLDGRPAINNDQTETTTYRGTSLQEEAADLLRLATWWPAARTYTGSGHAMEVAQ</sequence>
<comment type="caution">
    <text evidence="3">The sequence shown here is derived from an EMBL/GenBank/DDBJ whole genome shotgun (WGS) entry which is preliminary data.</text>
</comment>
<proteinExistence type="predicted"/>
<feature type="domain" description="DUF6545" evidence="2">
    <location>
        <begin position="254"/>
        <end position="384"/>
    </location>
</feature>
<dbReference type="RefSeq" id="WP_048895694.1">
    <property type="nucleotide sequence ID" value="NZ_LFOD01000008.1"/>
</dbReference>
<keyword evidence="1" id="KW-0472">Membrane</keyword>
<accession>A0A0J8UA41</accession>
<keyword evidence="1" id="KW-1133">Transmembrane helix</keyword>
<dbReference type="Proteomes" id="UP000037594">
    <property type="component" value="Unassembled WGS sequence"/>
</dbReference>
<reference evidence="3 4" key="1">
    <citation type="submission" date="2015-06" db="EMBL/GenBank/DDBJ databases">
        <title>Genome sequence of Mycobacterium conceptionense strain MLE.</title>
        <authorList>
            <person name="Greninger A.L."/>
            <person name="Cunningham G."/>
            <person name="Chiu C.Y."/>
            <person name="Miller S."/>
        </authorList>
    </citation>
    <scope>NUCLEOTIDE SEQUENCE [LARGE SCALE GENOMIC DNA]</scope>
    <source>
        <strain evidence="3 4">MLE</strain>
    </source>
</reference>
<evidence type="ECO:0000259" key="2">
    <source>
        <dbReference type="Pfam" id="PF20182"/>
    </source>
</evidence>
<dbReference type="AlphaFoldDB" id="A0A0J8UA41"/>
<dbReference type="InterPro" id="IPR046675">
    <property type="entry name" value="DUF6545"/>
</dbReference>
<dbReference type="EMBL" id="LFOD01000008">
    <property type="protein sequence ID" value="KMV18256.1"/>
    <property type="molecule type" value="Genomic_DNA"/>
</dbReference>
<evidence type="ECO:0000256" key="1">
    <source>
        <dbReference type="SAM" id="Phobius"/>
    </source>
</evidence>
<evidence type="ECO:0000313" key="4">
    <source>
        <dbReference type="Proteomes" id="UP000037594"/>
    </source>
</evidence>
<dbReference type="Pfam" id="PF20182">
    <property type="entry name" value="DUF6545"/>
    <property type="match status" value="1"/>
</dbReference>
<feature type="transmembrane region" description="Helical" evidence="1">
    <location>
        <begin position="9"/>
        <end position="27"/>
    </location>
</feature>
<organism evidence="3 4">
    <name type="scientific">Mycolicibacterium conceptionense</name>
    <dbReference type="NCBI Taxonomy" id="451644"/>
    <lineage>
        <taxon>Bacteria</taxon>
        <taxon>Bacillati</taxon>
        <taxon>Actinomycetota</taxon>
        <taxon>Actinomycetes</taxon>
        <taxon>Mycobacteriales</taxon>
        <taxon>Mycobacteriaceae</taxon>
        <taxon>Mycolicibacterium</taxon>
    </lineage>
</organism>
<dbReference type="OrthoDB" id="4546060at2"/>
<feature type="transmembrane region" description="Helical" evidence="1">
    <location>
        <begin position="180"/>
        <end position="203"/>
    </location>
</feature>
<gene>
    <name evidence="3" type="ORF">ACT17_11465</name>
</gene>
<feature type="transmembrane region" description="Helical" evidence="1">
    <location>
        <begin position="112"/>
        <end position="128"/>
    </location>
</feature>
<dbReference type="PATRIC" id="fig|451644.5.peg.2362"/>
<evidence type="ECO:0000313" key="3">
    <source>
        <dbReference type="EMBL" id="KMV18256.1"/>
    </source>
</evidence>
<protein>
    <recommendedName>
        <fullName evidence="2">DUF6545 domain-containing protein</fullName>
    </recommendedName>
</protein>